<dbReference type="Proteomes" id="UP000281431">
    <property type="component" value="Unassembled WGS sequence"/>
</dbReference>
<evidence type="ECO:0000313" key="3">
    <source>
        <dbReference type="Proteomes" id="UP000281431"/>
    </source>
</evidence>
<evidence type="ECO:0008006" key="4">
    <source>
        <dbReference type="Google" id="ProtNLM"/>
    </source>
</evidence>
<keyword evidence="3" id="KW-1185">Reference proteome</keyword>
<reference evidence="2 3" key="1">
    <citation type="submission" date="2018-10" db="EMBL/GenBank/DDBJ databases">
        <title>Natrarchaeobius chitinivorans gen. nov., sp. nov., and Natrarchaeobius haloalkaliphilus sp. nov., alkaliphilic, chitin-utilizing haloarchaea from hypersaline alkaline lakes.</title>
        <authorList>
            <person name="Sorokin D.Y."/>
            <person name="Elcheninov A.G."/>
            <person name="Kostrikina N.A."/>
            <person name="Bale N.J."/>
            <person name="Sinninghe Damste J.S."/>
            <person name="Khijniak T.V."/>
            <person name="Kublanov I.V."/>
            <person name="Toshchakov S.V."/>
        </authorList>
    </citation>
    <scope>NUCLEOTIDE SEQUENCE [LARGE SCALE GENOMIC DNA]</scope>
    <source>
        <strain evidence="2 3">AArcht7</strain>
    </source>
</reference>
<evidence type="ECO:0000313" key="2">
    <source>
        <dbReference type="EMBL" id="RQH01804.1"/>
    </source>
</evidence>
<feature type="compositionally biased region" description="Polar residues" evidence="1">
    <location>
        <begin position="48"/>
        <end position="59"/>
    </location>
</feature>
<dbReference type="EMBL" id="REFZ01000003">
    <property type="protein sequence ID" value="RQH01804.1"/>
    <property type="molecule type" value="Genomic_DNA"/>
</dbReference>
<organism evidence="2 3">
    <name type="scientific">Natrarchaeobius chitinivorans</name>
    <dbReference type="NCBI Taxonomy" id="1679083"/>
    <lineage>
        <taxon>Archaea</taxon>
        <taxon>Methanobacteriati</taxon>
        <taxon>Methanobacteriota</taxon>
        <taxon>Stenosarchaea group</taxon>
        <taxon>Halobacteria</taxon>
        <taxon>Halobacteriales</taxon>
        <taxon>Natrialbaceae</taxon>
        <taxon>Natrarchaeobius</taxon>
    </lineage>
</organism>
<comment type="caution">
    <text evidence="2">The sequence shown here is derived from an EMBL/GenBank/DDBJ whole genome shotgun (WGS) entry which is preliminary data.</text>
</comment>
<evidence type="ECO:0000256" key="1">
    <source>
        <dbReference type="SAM" id="MobiDB-lite"/>
    </source>
</evidence>
<accession>A0A3N6MD04</accession>
<sequence>MPTPATIHCDCGTDLRSEPTDGRVSCPDCESAFAVRIVELPRAHDDSSPFSGTHSTRGP</sequence>
<protein>
    <recommendedName>
        <fullName evidence="4">Small CPxCG-related zinc finger protein</fullName>
    </recommendedName>
</protein>
<feature type="region of interest" description="Disordered" evidence="1">
    <location>
        <begin position="40"/>
        <end position="59"/>
    </location>
</feature>
<name>A0A3N6MD04_NATCH</name>
<dbReference type="AlphaFoldDB" id="A0A3N6MD04"/>
<proteinExistence type="predicted"/>
<gene>
    <name evidence="2" type="ORF">EA472_05650</name>
</gene>